<dbReference type="SUPFAM" id="SSF53756">
    <property type="entry name" value="UDP-Glycosyltransferase/glycogen phosphorylase"/>
    <property type="match status" value="1"/>
</dbReference>
<dbReference type="AlphaFoldDB" id="A0A9X8MXZ2"/>
<proteinExistence type="predicted"/>
<evidence type="ECO:0000313" key="1">
    <source>
        <dbReference type="EMBL" id="SHM25381.1"/>
    </source>
</evidence>
<comment type="caution">
    <text evidence="1">The sequence shown here is derived from an EMBL/GenBank/DDBJ whole genome shotgun (WGS) entry which is preliminary data.</text>
</comment>
<gene>
    <name evidence="1" type="ORF">SAMN05216268_109263</name>
</gene>
<sequence>MALVNAVEPLLTDPARREAMAQRARAHGRPDAVDRLVDVILAAAVG</sequence>
<keyword evidence="1" id="KW-0808">Transferase</keyword>
<dbReference type="EMBL" id="FRBK01000009">
    <property type="protein sequence ID" value="SHM25381.1"/>
    <property type="molecule type" value="Genomic_DNA"/>
</dbReference>
<dbReference type="Proteomes" id="UP000184388">
    <property type="component" value="Unassembled WGS sequence"/>
</dbReference>
<accession>A0A9X8MXZ2</accession>
<organism evidence="1 2">
    <name type="scientific">Streptomyces yunnanensis</name>
    <dbReference type="NCBI Taxonomy" id="156453"/>
    <lineage>
        <taxon>Bacteria</taxon>
        <taxon>Bacillati</taxon>
        <taxon>Actinomycetota</taxon>
        <taxon>Actinomycetes</taxon>
        <taxon>Kitasatosporales</taxon>
        <taxon>Streptomycetaceae</taxon>
        <taxon>Streptomyces</taxon>
    </lineage>
</organism>
<name>A0A9X8MXZ2_9ACTN</name>
<protein>
    <submittedName>
        <fullName evidence="1">UDP-N-acetylglucosamine--N-acetylmuramyl-(Pentapeptide) pyrophosphoryl-undecaprenol N-acetylglucosamine transferase</fullName>
    </submittedName>
</protein>
<evidence type="ECO:0000313" key="2">
    <source>
        <dbReference type="Proteomes" id="UP000184388"/>
    </source>
</evidence>
<reference evidence="2" key="1">
    <citation type="submission" date="2016-11" db="EMBL/GenBank/DDBJ databases">
        <authorList>
            <person name="Jaros S."/>
            <person name="Januszkiewicz K."/>
            <person name="Wedrychowicz H."/>
        </authorList>
    </citation>
    <scope>NUCLEOTIDE SEQUENCE [LARGE SCALE GENOMIC DNA]</scope>
    <source>
        <strain evidence="2">CGMCC 4.3555</strain>
    </source>
</reference>
<dbReference type="GO" id="GO:0016740">
    <property type="term" value="F:transferase activity"/>
    <property type="evidence" value="ECO:0007669"/>
    <property type="project" value="UniProtKB-KW"/>
</dbReference>